<evidence type="ECO:0000256" key="3">
    <source>
        <dbReference type="ARBA" id="ARBA00022692"/>
    </source>
</evidence>
<dbReference type="SUPFAM" id="SSF103506">
    <property type="entry name" value="Mitochondrial carrier"/>
    <property type="match status" value="1"/>
</dbReference>
<evidence type="ECO:0000256" key="5">
    <source>
        <dbReference type="ARBA" id="ARBA00022792"/>
    </source>
</evidence>
<comment type="caution">
    <text evidence="13">The sequence shown here is derived from an EMBL/GenBank/DDBJ whole genome shotgun (WGS) entry which is preliminary data.</text>
</comment>
<dbReference type="PROSITE" id="PS50920">
    <property type="entry name" value="SOLCAR"/>
    <property type="match status" value="3"/>
</dbReference>
<dbReference type="FunFam" id="1.50.40.10:FF:000036">
    <property type="entry name" value="Mitochondrial glycine transporter B"/>
    <property type="match status" value="1"/>
</dbReference>
<dbReference type="PRINTS" id="PR00926">
    <property type="entry name" value="MITOCARRIER"/>
</dbReference>
<dbReference type="GO" id="GO:1904983">
    <property type="term" value="P:glycine import into mitochondrion"/>
    <property type="evidence" value="ECO:0007669"/>
    <property type="project" value="UniProtKB-UniRule"/>
</dbReference>
<comment type="similarity">
    <text evidence="11">Belongs to the mitochondrial carrier (TC 2.A.29) family. SLC25A38 subfamily.</text>
</comment>
<accession>A0A4Z2GWA8</accession>
<comment type="function">
    <text evidence="11">Mitochondrial glycine transporter that imports glycine into the mitochondrial matrix. Plays an important role in providing glycine for the first enzymatic step in heme biosynthesis, the condensation of glycine with succinyl-CoA to produce 5-aminolevulinate (ALA) in the miochondrial matrix. Required during erythropoiesis.</text>
</comment>
<proteinExistence type="inferred from homology"/>
<feature type="repeat" description="Solcar" evidence="12">
    <location>
        <begin position="7"/>
        <end position="97"/>
    </location>
</feature>
<dbReference type="GO" id="GO:0005743">
    <property type="term" value="C:mitochondrial inner membrane"/>
    <property type="evidence" value="ECO:0007669"/>
    <property type="project" value="UniProtKB-SubCell"/>
</dbReference>
<evidence type="ECO:0000256" key="4">
    <source>
        <dbReference type="ARBA" id="ARBA00022737"/>
    </source>
</evidence>
<dbReference type="PANTHER" id="PTHR46181">
    <property type="entry name" value="MITOCHONDRIAL GLYCINE TRANSPORTER"/>
    <property type="match status" value="1"/>
</dbReference>
<keyword evidence="7 11" id="KW-0496">Mitochondrion</keyword>
<keyword evidence="2 11" id="KW-0813">Transport</keyword>
<dbReference type="InterPro" id="IPR023395">
    <property type="entry name" value="MCP_dom_sf"/>
</dbReference>
<evidence type="ECO:0000256" key="9">
    <source>
        <dbReference type="ARBA" id="ARBA00034060"/>
    </source>
</evidence>
<keyword evidence="4 11" id="KW-0677">Repeat</keyword>
<protein>
    <recommendedName>
        <fullName evidence="11">Mitochondrial glycine transporter</fullName>
    </recommendedName>
    <alternativeName>
        <fullName evidence="11">Solute carrier family 25 member 38</fullName>
    </alternativeName>
</protein>
<dbReference type="EMBL" id="SRLO01000395">
    <property type="protein sequence ID" value="TNN57868.1"/>
    <property type="molecule type" value="Genomic_DNA"/>
</dbReference>
<dbReference type="GO" id="GO:0015187">
    <property type="term" value="F:glycine transmembrane transporter activity"/>
    <property type="evidence" value="ECO:0007669"/>
    <property type="project" value="UniProtKB-UniRule"/>
</dbReference>
<evidence type="ECO:0000256" key="11">
    <source>
        <dbReference type="HAMAP-Rule" id="MF_03064"/>
    </source>
</evidence>
<dbReference type="OrthoDB" id="1924968at2759"/>
<organism evidence="13 14">
    <name type="scientific">Liparis tanakae</name>
    <name type="common">Tanaka's snailfish</name>
    <dbReference type="NCBI Taxonomy" id="230148"/>
    <lineage>
        <taxon>Eukaryota</taxon>
        <taxon>Metazoa</taxon>
        <taxon>Chordata</taxon>
        <taxon>Craniata</taxon>
        <taxon>Vertebrata</taxon>
        <taxon>Euteleostomi</taxon>
        <taxon>Actinopterygii</taxon>
        <taxon>Neopterygii</taxon>
        <taxon>Teleostei</taxon>
        <taxon>Neoteleostei</taxon>
        <taxon>Acanthomorphata</taxon>
        <taxon>Eupercaria</taxon>
        <taxon>Perciformes</taxon>
        <taxon>Cottioidei</taxon>
        <taxon>Cottales</taxon>
        <taxon>Liparidae</taxon>
        <taxon>Liparis</taxon>
    </lineage>
</organism>
<name>A0A4Z2GWA8_9TELE</name>
<comment type="subcellular location">
    <subcellularLocation>
        <location evidence="1">Membrane</location>
        <topology evidence="1">Multi-pass membrane protein</topology>
    </subcellularLocation>
    <subcellularLocation>
        <location evidence="11">Mitochondrion inner membrane</location>
        <topology evidence="11">Multi-pass membrane protein</topology>
    </subcellularLocation>
</comment>
<dbReference type="Pfam" id="PF00153">
    <property type="entry name" value="Mito_carr"/>
    <property type="match status" value="3"/>
</dbReference>
<evidence type="ECO:0000256" key="6">
    <source>
        <dbReference type="ARBA" id="ARBA00022989"/>
    </source>
</evidence>
<keyword evidence="8 11" id="KW-0472">Membrane</keyword>
<evidence type="ECO:0000313" key="14">
    <source>
        <dbReference type="Proteomes" id="UP000314294"/>
    </source>
</evidence>
<reference evidence="13 14" key="1">
    <citation type="submission" date="2019-03" db="EMBL/GenBank/DDBJ databases">
        <title>First draft genome of Liparis tanakae, snailfish: a comprehensive survey of snailfish specific genes.</title>
        <authorList>
            <person name="Kim W."/>
            <person name="Song I."/>
            <person name="Jeong J.-H."/>
            <person name="Kim D."/>
            <person name="Kim S."/>
            <person name="Ryu S."/>
            <person name="Song J.Y."/>
            <person name="Lee S.K."/>
        </authorList>
    </citation>
    <scope>NUCLEOTIDE SEQUENCE [LARGE SCALE GENOMIC DNA]</scope>
    <source>
        <tissue evidence="13">Muscle</tissue>
    </source>
</reference>
<evidence type="ECO:0000313" key="13">
    <source>
        <dbReference type="EMBL" id="TNN57868.1"/>
    </source>
</evidence>
<evidence type="ECO:0000256" key="10">
    <source>
        <dbReference type="ARBA" id="ARBA00057141"/>
    </source>
</evidence>
<evidence type="ECO:0000256" key="8">
    <source>
        <dbReference type="ARBA" id="ARBA00023136"/>
    </source>
</evidence>
<comment type="function">
    <text evidence="10">May play a role as pro-apoptotic protein that induces caspase-dependent apoptosis.</text>
</comment>
<feature type="repeat" description="Solcar" evidence="12">
    <location>
        <begin position="108"/>
        <end position="188"/>
    </location>
</feature>
<keyword evidence="3 11" id="KW-0812">Transmembrane</keyword>
<dbReference type="PANTHER" id="PTHR46181:SF1">
    <property type="entry name" value="MITOCHONDRIAL GLYCINE TRANSPORTER A"/>
    <property type="match status" value="1"/>
</dbReference>
<dbReference type="Proteomes" id="UP000314294">
    <property type="component" value="Unassembled WGS sequence"/>
</dbReference>
<dbReference type="InterPro" id="IPR018108">
    <property type="entry name" value="MCP_transmembrane"/>
</dbReference>
<dbReference type="AlphaFoldDB" id="A0A4Z2GWA8"/>
<feature type="repeat" description="Solcar" evidence="12">
    <location>
        <begin position="198"/>
        <end position="280"/>
    </location>
</feature>
<evidence type="ECO:0000256" key="1">
    <source>
        <dbReference type="ARBA" id="ARBA00004141"/>
    </source>
</evidence>
<dbReference type="HAMAP" id="MF_03064">
    <property type="entry name" value="SLC25A38"/>
    <property type="match status" value="1"/>
</dbReference>
<sequence>MELSLAHPAIKAFVCGSVSGTCSTLLFQPLDLVKTRLQTLQSGVQPGSGRVGMVAVLLSVVRTERLLGLWKGVSPSFARTIPGVGLYFSTYYSLKQHFFQDSRPGAAGAVLLGGGARAVAGIVMLPVTVIKARFECGRYSYGSVTGALRSVCRTEGPAALFSGLVATLLRDVPFSGLYVMFYSQAKASLPIDISTSASAPLANFGCGLLAGVSASLVTQPADVVKTRVQVNSQLRTAEAIRCIYMEHRLQGFFRGAVPRALRRTMIAAMAWTVYEQMMARFGLEP</sequence>
<keyword evidence="5 11" id="KW-0999">Mitochondrion inner membrane</keyword>
<evidence type="ECO:0000256" key="7">
    <source>
        <dbReference type="ARBA" id="ARBA00023128"/>
    </source>
</evidence>
<dbReference type="GO" id="GO:0030218">
    <property type="term" value="P:erythrocyte differentiation"/>
    <property type="evidence" value="ECO:0007669"/>
    <property type="project" value="UniProtKB-UniRule"/>
</dbReference>
<dbReference type="InterPro" id="IPR002067">
    <property type="entry name" value="MCP"/>
</dbReference>
<keyword evidence="14" id="KW-1185">Reference proteome</keyword>
<gene>
    <name evidence="11" type="primary">SLC25A38</name>
    <name evidence="13" type="ORF">EYF80_031950</name>
</gene>
<evidence type="ECO:0000256" key="2">
    <source>
        <dbReference type="ARBA" id="ARBA00022448"/>
    </source>
</evidence>
<dbReference type="Gene3D" id="1.50.40.10">
    <property type="entry name" value="Mitochondrial carrier domain"/>
    <property type="match status" value="1"/>
</dbReference>
<keyword evidence="6 11" id="KW-1133">Transmembrane helix</keyword>
<dbReference type="GO" id="GO:0042541">
    <property type="term" value="P:hemoglobin biosynthetic process"/>
    <property type="evidence" value="ECO:0007669"/>
    <property type="project" value="UniProtKB-ARBA"/>
</dbReference>
<evidence type="ECO:0000256" key="12">
    <source>
        <dbReference type="PROSITE-ProRule" id="PRU00282"/>
    </source>
</evidence>
<comment type="catalytic activity">
    <reaction evidence="9 11">
        <text>glycine(in) = glycine(out)</text>
        <dbReference type="Rhea" id="RHEA:70715"/>
        <dbReference type="ChEBI" id="CHEBI:57305"/>
    </reaction>
</comment>
<dbReference type="InterPro" id="IPR030847">
    <property type="entry name" value="Hem25/SLC25A38"/>
</dbReference>